<gene>
    <name evidence="6" type="ORF">DW758_20900</name>
    <name evidence="5" type="ORF">DWW83_21125</name>
    <name evidence="4" type="ORF">JQN06_14070</name>
</gene>
<sequence length="292" mass="31107">MKKIKFLNGISAVFALAVVALATTLTSCEKEEFNVNVTPTNAQAVISPIVLAIEDGVTTDVTGQATIAPAELTFTGNPTLAAKSVDVTASYNGLSATVTVKVPALQAGQFATLTPTIILQEEDAETKIVAVPTTSTDEKTKEKVWDNYELYWYSIPSFTYVEKSGAKVVEGSKKINTDDLIERAAIESFFNTLENTYTEHIESTKDGEYSVYANSRTTASITYTIVTTEYNVVKQAVTKADADALGSIKVDDYTTSKLSVSENQDIPGHGHSHGHGHGHGEGNAGGGVGELD</sequence>
<evidence type="ECO:0000256" key="2">
    <source>
        <dbReference type="SAM" id="SignalP"/>
    </source>
</evidence>
<dbReference type="Proteomes" id="UP001196342">
    <property type="component" value="Unassembled WGS sequence"/>
</dbReference>
<evidence type="ECO:0000313" key="4">
    <source>
        <dbReference type="EMBL" id="MBT8727272.1"/>
    </source>
</evidence>
<keyword evidence="9" id="KW-1185">Reference proteome</keyword>
<feature type="region of interest" description="Disordered" evidence="1">
    <location>
        <begin position="261"/>
        <end position="292"/>
    </location>
</feature>
<dbReference type="Pfam" id="PF12985">
    <property type="entry name" value="DUF3869"/>
    <property type="match status" value="1"/>
</dbReference>
<evidence type="ECO:0000313" key="5">
    <source>
        <dbReference type="EMBL" id="RGU34402.1"/>
    </source>
</evidence>
<feature type="chain" id="PRO_5044549905" evidence="2">
    <location>
        <begin position="23"/>
        <end position="292"/>
    </location>
</feature>
<proteinExistence type="predicted"/>
<dbReference type="EMBL" id="QRXV01000041">
    <property type="protein sequence ID" value="RGU34402.1"/>
    <property type="molecule type" value="Genomic_DNA"/>
</dbReference>
<name>A0A174HF50_BACUN</name>
<dbReference type="EMBL" id="QSJZ01000041">
    <property type="protein sequence ID" value="RHE17038.1"/>
    <property type="molecule type" value="Genomic_DNA"/>
</dbReference>
<dbReference type="AlphaFoldDB" id="A0A174HF50"/>
<evidence type="ECO:0000259" key="3">
    <source>
        <dbReference type="Pfam" id="PF12985"/>
    </source>
</evidence>
<dbReference type="InterPro" id="IPR024620">
    <property type="entry name" value="DUF3869"/>
</dbReference>
<accession>A0A174HF50</accession>
<dbReference type="Proteomes" id="UP000283601">
    <property type="component" value="Unassembled WGS sequence"/>
</dbReference>
<organism evidence="5 8">
    <name type="scientific">Bacteroides uniformis</name>
    <dbReference type="NCBI Taxonomy" id="820"/>
    <lineage>
        <taxon>Bacteria</taxon>
        <taxon>Pseudomonadati</taxon>
        <taxon>Bacteroidota</taxon>
        <taxon>Bacteroidia</taxon>
        <taxon>Bacteroidales</taxon>
        <taxon>Bacteroidaceae</taxon>
        <taxon>Bacteroides</taxon>
    </lineage>
</organism>
<dbReference type="EMBL" id="JAFBJK010000003">
    <property type="protein sequence ID" value="MBT8727272.1"/>
    <property type="molecule type" value="Genomic_DNA"/>
</dbReference>
<evidence type="ECO:0000313" key="7">
    <source>
        <dbReference type="Proteomes" id="UP000283601"/>
    </source>
</evidence>
<comment type="caution">
    <text evidence="5">The sequence shown here is derived from an EMBL/GenBank/DDBJ whole genome shotgun (WGS) entry which is preliminary data.</text>
</comment>
<dbReference type="RefSeq" id="WP_057256765.1">
    <property type="nucleotide sequence ID" value="NZ_BAABXG010000001.1"/>
</dbReference>
<feature type="domain" description="DUF3869" evidence="3">
    <location>
        <begin position="39"/>
        <end position="119"/>
    </location>
</feature>
<feature type="compositionally biased region" description="Gly residues" evidence="1">
    <location>
        <begin position="281"/>
        <end position="292"/>
    </location>
</feature>
<protein>
    <submittedName>
        <fullName evidence="5">DUF3869 domain-containing protein</fullName>
    </submittedName>
</protein>
<evidence type="ECO:0000313" key="8">
    <source>
        <dbReference type="Proteomes" id="UP000284022"/>
    </source>
</evidence>
<keyword evidence="2" id="KW-0732">Signal</keyword>
<reference evidence="4 9" key="2">
    <citation type="submission" date="2020-12" db="EMBL/GenBank/DDBJ databases">
        <title>Microorganisms.</title>
        <authorList>
            <person name="Matos J."/>
            <person name="Faleiro L."/>
            <person name="Duarte I."/>
        </authorList>
    </citation>
    <scope>NUCLEOTIDE SEQUENCE [LARGE SCALE GENOMIC DNA]</scope>
    <source>
        <strain evidence="4 9">PtFD3Pch2</strain>
    </source>
</reference>
<reference evidence="7 8" key="1">
    <citation type="submission" date="2018-08" db="EMBL/GenBank/DDBJ databases">
        <title>A genome reference for cultivated species of the human gut microbiota.</title>
        <authorList>
            <person name="Zou Y."/>
            <person name="Xue W."/>
            <person name="Luo G."/>
        </authorList>
    </citation>
    <scope>NUCLEOTIDE SEQUENCE [LARGE SCALE GENOMIC DNA]</scope>
    <source>
        <strain evidence="5 8">AF17-20</strain>
        <strain evidence="6 7">AM29-12AC</strain>
    </source>
</reference>
<evidence type="ECO:0000313" key="9">
    <source>
        <dbReference type="Proteomes" id="UP001196342"/>
    </source>
</evidence>
<evidence type="ECO:0000256" key="1">
    <source>
        <dbReference type="SAM" id="MobiDB-lite"/>
    </source>
</evidence>
<dbReference type="PROSITE" id="PS51257">
    <property type="entry name" value="PROKAR_LIPOPROTEIN"/>
    <property type="match status" value="1"/>
</dbReference>
<feature type="signal peptide" evidence="2">
    <location>
        <begin position="1"/>
        <end position="22"/>
    </location>
</feature>
<evidence type="ECO:0000313" key="6">
    <source>
        <dbReference type="EMBL" id="RHE17038.1"/>
    </source>
</evidence>
<dbReference type="Proteomes" id="UP000284022">
    <property type="component" value="Unassembled WGS sequence"/>
</dbReference>